<evidence type="ECO:0000313" key="2">
    <source>
        <dbReference type="Proteomes" id="UP001374893"/>
    </source>
</evidence>
<evidence type="ECO:0000313" key="1">
    <source>
        <dbReference type="EMBL" id="BCX48333.1"/>
    </source>
</evidence>
<protein>
    <submittedName>
        <fullName evidence="1">Exosortase A</fullName>
    </submittedName>
</protein>
<sequence>MRAFVPALLIAAVMSAIYALPPFKEVDSALRLELENHLGAWQLDVQPTPEPVRRVLATDTDFSHALCSLKRVEEMSYIWGTAPTDFAQLSIILSGHDLANSIHRPERCLVAQGHRGLVVNASAIQVPAGHTVESVDSSELNPESGVTVPVTRILSRRELGYGDKDDRKFIDQHCVTYYFFVGKDRITADHTERTLIDIKDRVLKGEAQRWSFVMCTMVYLPGEDREIGDPPDLEIADTKIRQLLTELAEENIDWSRISR</sequence>
<dbReference type="EMBL" id="AP024702">
    <property type="protein sequence ID" value="BCX48333.1"/>
    <property type="molecule type" value="Genomic_DNA"/>
</dbReference>
<proteinExistence type="predicted"/>
<dbReference type="Proteomes" id="UP001374893">
    <property type="component" value="Chromosome"/>
</dbReference>
<dbReference type="RefSeq" id="WP_338684481.1">
    <property type="nucleotide sequence ID" value="NZ_AP024702.1"/>
</dbReference>
<reference evidence="1 2" key="1">
    <citation type="submission" date="2021-06" db="EMBL/GenBank/DDBJ databases">
        <title>Complete genome of Haloferula helveola possessing various polysaccharide degrading enzymes.</title>
        <authorList>
            <person name="Takami H."/>
            <person name="Huang C."/>
            <person name="Hamasaki K."/>
        </authorList>
    </citation>
    <scope>NUCLEOTIDE SEQUENCE [LARGE SCALE GENOMIC DNA]</scope>
    <source>
        <strain evidence="1 2">CN-1</strain>
    </source>
</reference>
<keyword evidence="2" id="KW-1185">Reference proteome</keyword>
<gene>
    <name evidence="1" type="ORF">HAHE_22410</name>
</gene>
<name>A0ABN6H421_9BACT</name>
<accession>A0ABN6H421</accession>
<organism evidence="1 2">
    <name type="scientific">Haloferula helveola</name>
    <dbReference type="NCBI Taxonomy" id="490095"/>
    <lineage>
        <taxon>Bacteria</taxon>
        <taxon>Pseudomonadati</taxon>
        <taxon>Verrucomicrobiota</taxon>
        <taxon>Verrucomicrobiia</taxon>
        <taxon>Verrucomicrobiales</taxon>
        <taxon>Verrucomicrobiaceae</taxon>
        <taxon>Haloferula</taxon>
    </lineage>
</organism>